<protein>
    <submittedName>
        <fullName evidence="2">Uncharacterized protein</fullName>
    </submittedName>
</protein>
<comment type="caution">
    <text evidence="2">The sequence shown here is derived from an EMBL/GenBank/DDBJ whole genome shotgun (WGS) entry which is preliminary data.</text>
</comment>
<evidence type="ECO:0000256" key="1">
    <source>
        <dbReference type="SAM" id="Phobius"/>
    </source>
</evidence>
<accession>A0A7V7NQB3</accession>
<feature type="transmembrane region" description="Helical" evidence="1">
    <location>
        <begin position="35"/>
        <end position="56"/>
    </location>
</feature>
<dbReference type="Proteomes" id="UP000423756">
    <property type="component" value="Unassembled WGS sequence"/>
</dbReference>
<evidence type="ECO:0000313" key="3">
    <source>
        <dbReference type="Proteomes" id="UP000423756"/>
    </source>
</evidence>
<organism evidence="2 3">
    <name type="scientific">Vibrio chagasii</name>
    <dbReference type="NCBI Taxonomy" id="170679"/>
    <lineage>
        <taxon>Bacteria</taxon>
        <taxon>Pseudomonadati</taxon>
        <taxon>Pseudomonadota</taxon>
        <taxon>Gammaproteobacteria</taxon>
        <taxon>Vibrionales</taxon>
        <taxon>Vibrionaceae</taxon>
        <taxon>Vibrio</taxon>
    </lineage>
</organism>
<reference evidence="2 3" key="1">
    <citation type="submission" date="2019-09" db="EMBL/GenBank/DDBJ databases">
        <title>Draft genome sequences of 48 bacterial type strains from the CCUG.</title>
        <authorList>
            <person name="Tunovic T."/>
            <person name="Pineiro-Iglesias B."/>
            <person name="Unosson C."/>
            <person name="Inganas E."/>
            <person name="Ohlen M."/>
            <person name="Cardew S."/>
            <person name="Jensie-Markopoulos S."/>
            <person name="Salva-Serra F."/>
            <person name="Jaen-Luchoro D."/>
            <person name="Karlsson R."/>
            <person name="Svensson-Stadler L."/>
            <person name="Chun J."/>
            <person name="Moore E."/>
        </authorList>
    </citation>
    <scope>NUCLEOTIDE SEQUENCE [LARGE SCALE GENOMIC DNA]</scope>
    <source>
        <strain evidence="2 3">CCUG 48643</strain>
    </source>
</reference>
<gene>
    <name evidence="2" type="ORF">F7Q91_21535</name>
</gene>
<keyword evidence="1" id="KW-0472">Membrane</keyword>
<sequence>MGGISIWQLIILSLILVLPVLIFGPILKKAGFSRWWSLVMLLPIGNVIAIWVFAYVKWPSEQNSA</sequence>
<dbReference type="AlphaFoldDB" id="A0A7V7NQB3"/>
<dbReference type="EMBL" id="VZPX01000062">
    <property type="protein sequence ID" value="KAB0470710.1"/>
    <property type="molecule type" value="Genomic_DNA"/>
</dbReference>
<keyword evidence="1" id="KW-0812">Transmembrane</keyword>
<feature type="transmembrane region" description="Helical" evidence="1">
    <location>
        <begin position="6"/>
        <end position="23"/>
    </location>
</feature>
<evidence type="ECO:0000313" key="2">
    <source>
        <dbReference type="EMBL" id="KAB0470710.1"/>
    </source>
</evidence>
<name>A0A7V7NQB3_9VIBR</name>
<proteinExistence type="predicted"/>
<keyword evidence="1" id="KW-1133">Transmembrane helix</keyword>